<dbReference type="VEuPathDB" id="VectorBase:RPRC005302"/>
<dbReference type="Proteomes" id="UP000015103">
    <property type="component" value="Unassembled WGS sequence"/>
</dbReference>
<reference evidence="1" key="1">
    <citation type="submission" date="2015-05" db="UniProtKB">
        <authorList>
            <consortium name="EnsemblMetazoa"/>
        </authorList>
    </citation>
    <scope>IDENTIFICATION</scope>
</reference>
<proteinExistence type="predicted"/>
<dbReference type="EnsemblMetazoa" id="RPRC005302-RA">
    <property type="protein sequence ID" value="RPRC005302-PA"/>
    <property type="gene ID" value="RPRC005302"/>
</dbReference>
<sequence>MVDPRLPHHLQMSLVSQVFFFGALHVLAAAAPQDFIFTKYIEEEIIFIVLIVPEKIC</sequence>
<evidence type="ECO:0000313" key="2">
    <source>
        <dbReference type="Proteomes" id="UP000015103"/>
    </source>
</evidence>
<accession>T1HMM8</accession>
<dbReference type="EMBL" id="ACPB03001257">
    <property type="status" value="NOT_ANNOTATED_CDS"/>
    <property type="molecule type" value="Genomic_DNA"/>
</dbReference>
<dbReference type="InParanoid" id="T1HMM8"/>
<evidence type="ECO:0000313" key="1">
    <source>
        <dbReference type="EnsemblMetazoa" id="RPRC005302-PA"/>
    </source>
</evidence>
<organism evidence="1 2">
    <name type="scientific">Rhodnius prolixus</name>
    <name type="common">Triatomid bug</name>
    <dbReference type="NCBI Taxonomy" id="13249"/>
    <lineage>
        <taxon>Eukaryota</taxon>
        <taxon>Metazoa</taxon>
        <taxon>Ecdysozoa</taxon>
        <taxon>Arthropoda</taxon>
        <taxon>Hexapoda</taxon>
        <taxon>Insecta</taxon>
        <taxon>Pterygota</taxon>
        <taxon>Neoptera</taxon>
        <taxon>Paraneoptera</taxon>
        <taxon>Hemiptera</taxon>
        <taxon>Heteroptera</taxon>
        <taxon>Panheteroptera</taxon>
        <taxon>Cimicomorpha</taxon>
        <taxon>Reduviidae</taxon>
        <taxon>Triatominae</taxon>
        <taxon>Rhodnius</taxon>
    </lineage>
</organism>
<dbReference type="AlphaFoldDB" id="T1HMM8"/>
<protein>
    <submittedName>
        <fullName evidence="1">Uncharacterized protein</fullName>
    </submittedName>
</protein>
<keyword evidence="2" id="KW-1185">Reference proteome</keyword>
<dbReference type="HOGENOM" id="CLU_2998964_0_0_1"/>
<name>T1HMM8_RHOPR</name>